<comment type="caution">
    <text evidence="4">The sequence shown here is derived from an EMBL/GenBank/DDBJ whole genome shotgun (WGS) entry which is preliminary data.</text>
</comment>
<dbReference type="InterPro" id="IPR002789">
    <property type="entry name" value="HerA_central"/>
</dbReference>
<dbReference type="Proteomes" id="UP000034207">
    <property type="component" value="Unassembled WGS sequence"/>
</dbReference>
<dbReference type="InterPro" id="IPR027417">
    <property type="entry name" value="P-loop_NTPase"/>
</dbReference>
<dbReference type="PANTHER" id="PTHR30121">
    <property type="entry name" value="UNCHARACTERIZED PROTEIN YJGR-RELATED"/>
    <property type="match status" value="1"/>
</dbReference>
<feature type="domain" description="Helicase HerA central" evidence="2">
    <location>
        <begin position="399"/>
        <end position="460"/>
    </location>
</feature>
<reference evidence="4 5" key="1">
    <citation type="journal article" date="2015" name="Nature">
        <title>rRNA introns, odd ribosomes, and small enigmatic genomes across a large radiation of phyla.</title>
        <authorList>
            <person name="Brown C.T."/>
            <person name="Hug L.A."/>
            <person name="Thomas B.C."/>
            <person name="Sharon I."/>
            <person name="Castelle C.J."/>
            <person name="Singh A."/>
            <person name="Wilkins M.J."/>
            <person name="Williams K.H."/>
            <person name="Banfield J.F."/>
        </authorList>
    </citation>
    <scope>NUCLEOTIDE SEQUENCE [LARGE SCALE GENOMIC DNA]</scope>
</reference>
<dbReference type="AlphaFoldDB" id="A0A0G0LWL4"/>
<dbReference type="PANTHER" id="PTHR30121:SF6">
    <property type="entry name" value="SLR6007 PROTEIN"/>
    <property type="match status" value="1"/>
</dbReference>
<sequence>MDFLYILPVIFVILTVTFTVTFIIRSSKYYRKQIERSLKMVPFLVTIPQTFGNDKRQGTRDERDLARELISLAENFYYSLYSIYSPSFKNLFFGQKHTALEIVAADNEIRFYFAVPISLVGIVEKTLSAQYPDAYIEESEEHNIFFKGASLKNIYGGIIKLGRKSAFPIKTYQQIDLDPLDPITNSLSKLDPGEGAAIQVLIRPTASLVRKSKRITGRIQKGDQSDRVGSLDPFQTAIYLAKDVMMAFSKKTDEPKPVTPMQEEVIKNVEKKVGKPVFETVIRVMISAKDPIRGHAIENEIAGAFTQFNDLHSNFFVLKRARNKQKLVNDYVFRFFDEHHTTKMRRMILNTEELASIYHLPNYQITTPGIKWLPARKTAAPVALPTEGTILGESIFRGETRDVRLDLNDQRRHMYILGQTGTGKTNTLKNMILDEINKGHGICYIDPHGQDLEDILNKIPKERAEDVILFDAGDTERPIGLNLFEAKTIEQQDFVIQEAIQMLYKLYDPGHTGIMGPRFEHWFRNAALTVMADPEGGTFLEVPKIFTDNNYLKKKLEYVTDPIVRNFWLNEMAQTSDFHKSEVLGWFVGKFGAFMTNTTMRNILGQVDSTFKIREAMDTGKIVLINLAKGKVGELNMQLLGMVIVSKFQMAAMSRIDTPEEERRDFTLYVDEFQNFATDSFASILSEARKFRFSLVVANQFIGQLKEEIKNAVFGNVGSIICFRVGPEDAEFMAKQFDPVFTVPDMINIENYHAFIKLMVNGLPARPFTMKGKAPMGATDLERGNAIKQLARLKYGRERAVVDKEILAKISLGDPVSQPSEPPKT</sequence>
<dbReference type="Pfam" id="PF01935">
    <property type="entry name" value="DUF87"/>
    <property type="match status" value="1"/>
</dbReference>
<dbReference type="STRING" id="1618345.UT18_C0001G0019"/>
<feature type="domain" description="DUF8128" evidence="3">
    <location>
        <begin position="73"/>
        <end position="372"/>
    </location>
</feature>
<gene>
    <name evidence="4" type="ORF">UT18_C0001G0019</name>
</gene>
<dbReference type="EMBL" id="LBVV01000001">
    <property type="protein sequence ID" value="KKQ95432.1"/>
    <property type="molecule type" value="Genomic_DNA"/>
</dbReference>
<proteinExistence type="predicted"/>
<name>A0A0G0LWL4_UNCC2</name>
<evidence type="ECO:0000313" key="4">
    <source>
        <dbReference type="EMBL" id="KKQ95432.1"/>
    </source>
</evidence>
<keyword evidence="1" id="KW-1133">Transmembrane helix</keyword>
<dbReference type="Gene3D" id="3.40.50.300">
    <property type="entry name" value="P-loop containing nucleotide triphosphate hydrolases"/>
    <property type="match status" value="2"/>
</dbReference>
<feature type="transmembrane region" description="Helical" evidence="1">
    <location>
        <begin position="6"/>
        <end position="24"/>
    </location>
</feature>
<dbReference type="InterPro" id="IPR051162">
    <property type="entry name" value="T4SS_component"/>
</dbReference>
<evidence type="ECO:0000259" key="3">
    <source>
        <dbReference type="Pfam" id="PF26449"/>
    </source>
</evidence>
<evidence type="ECO:0000256" key="1">
    <source>
        <dbReference type="SAM" id="Phobius"/>
    </source>
</evidence>
<keyword evidence="1" id="KW-0812">Transmembrane</keyword>
<dbReference type="Pfam" id="PF26449">
    <property type="entry name" value="DUF8128"/>
    <property type="match status" value="1"/>
</dbReference>
<dbReference type="SUPFAM" id="SSF52540">
    <property type="entry name" value="P-loop containing nucleoside triphosphate hydrolases"/>
    <property type="match status" value="1"/>
</dbReference>
<keyword evidence="1" id="KW-0472">Membrane</keyword>
<organism evidence="4 5">
    <name type="scientific">candidate division CPR2 bacterium GW2011_GWC2_39_10</name>
    <dbReference type="NCBI Taxonomy" id="1618345"/>
    <lineage>
        <taxon>Bacteria</taxon>
        <taxon>Bacteria division CPR2</taxon>
    </lineage>
</organism>
<dbReference type="CDD" id="cd01127">
    <property type="entry name" value="TrwB_TraG_TraD_VirD4"/>
    <property type="match status" value="1"/>
</dbReference>
<evidence type="ECO:0000313" key="5">
    <source>
        <dbReference type="Proteomes" id="UP000034207"/>
    </source>
</evidence>
<dbReference type="InterPro" id="IPR058441">
    <property type="entry name" value="DUF8128"/>
</dbReference>
<accession>A0A0G0LWL4</accession>
<protein>
    <submittedName>
        <fullName evidence="4">Uncharacterized protein</fullName>
    </submittedName>
</protein>
<dbReference type="PATRIC" id="fig|1618345.3.peg.20"/>
<evidence type="ECO:0000259" key="2">
    <source>
        <dbReference type="Pfam" id="PF01935"/>
    </source>
</evidence>